<name>A0A081CDP1_PSEA2</name>
<organism evidence="8">
    <name type="scientific">Pseudozyma antarctica</name>
    <name type="common">Yeast</name>
    <name type="synonym">Candida antarctica</name>
    <dbReference type="NCBI Taxonomy" id="84753"/>
    <lineage>
        <taxon>Eukaryota</taxon>
        <taxon>Fungi</taxon>
        <taxon>Dikarya</taxon>
        <taxon>Basidiomycota</taxon>
        <taxon>Ustilaginomycotina</taxon>
        <taxon>Ustilaginomycetes</taxon>
        <taxon>Ustilaginales</taxon>
        <taxon>Ustilaginaceae</taxon>
        <taxon>Moesziomyces</taxon>
    </lineage>
</organism>
<feature type="transmembrane region" description="Helical" evidence="6">
    <location>
        <begin position="364"/>
        <end position="387"/>
    </location>
</feature>
<feature type="compositionally biased region" description="Low complexity" evidence="5">
    <location>
        <begin position="201"/>
        <end position="210"/>
    </location>
</feature>
<gene>
    <name evidence="8" type="ORF">PAN0_006d3002</name>
</gene>
<keyword evidence="3 6" id="KW-1133">Transmembrane helix</keyword>
<feature type="transmembrane region" description="Helical" evidence="6">
    <location>
        <begin position="565"/>
        <end position="581"/>
    </location>
</feature>
<feature type="domain" description="Sugar phosphate transporter" evidence="7">
    <location>
        <begin position="295"/>
        <end position="579"/>
    </location>
</feature>
<reference evidence="8" key="1">
    <citation type="submission" date="2014-07" db="EMBL/GenBank/DDBJ databases">
        <title>Draft genome sequence of the yeast Pseudozyma antarctica JCM 10317 known as a producer of lipase B which used in a wide range of industrial applications.</title>
        <authorList>
            <person name="Morita T."/>
            <person name="Saika A."/>
            <person name="Koike H."/>
        </authorList>
    </citation>
    <scope>NUCLEOTIDE SEQUENCE</scope>
    <source>
        <strain evidence="8">JCM 10317</strain>
    </source>
</reference>
<feature type="region of interest" description="Disordered" evidence="5">
    <location>
        <begin position="148"/>
        <end position="210"/>
    </location>
</feature>
<evidence type="ECO:0000259" key="7">
    <source>
        <dbReference type="Pfam" id="PF03151"/>
    </source>
</evidence>
<feature type="transmembrane region" description="Helical" evidence="6">
    <location>
        <begin position="421"/>
        <end position="438"/>
    </location>
</feature>
<feature type="transmembrane region" description="Helical" evidence="6">
    <location>
        <begin position="292"/>
        <end position="311"/>
    </location>
</feature>
<keyword evidence="2 6" id="KW-0812">Transmembrane</keyword>
<evidence type="ECO:0000256" key="4">
    <source>
        <dbReference type="ARBA" id="ARBA00023136"/>
    </source>
</evidence>
<dbReference type="PANTHER" id="PTHR11132">
    <property type="entry name" value="SOLUTE CARRIER FAMILY 35"/>
    <property type="match status" value="1"/>
</dbReference>
<protein>
    <submittedName>
        <fullName evidence="8">TPT-domain-containing protein</fullName>
    </submittedName>
</protein>
<dbReference type="HOGENOM" id="CLU_465382_0_0_1"/>
<evidence type="ECO:0000256" key="6">
    <source>
        <dbReference type="SAM" id="Phobius"/>
    </source>
</evidence>
<evidence type="ECO:0000256" key="3">
    <source>
        <dbReference type="ARBA" id="ARBA00022989"/>
    </source>
</evidence>
<dbReference type="GeneID" id="26303864"/>
<dbReference type="InterPro" id="IPR050186">
    <property type="entry name" value="TPT_transporter"/>
</dbReference>
<proteinExistence type="predicted"/>
<evidence type="ECO:0000256" key="1">
    <source>
        <dbReference type="ARBA" id="ARBA00004141"/>
    </source>
</evidence>
<dbReference type="AlphaFoldDB" id="A0A081CDP1"/>
<feature type="compositionally biased region" description="Polar residues" evidence="5">
    <location>
        <begin position="161"/>
        <end position="178"/>
    </location>
</feature>
<dbReference type="Pfam" id="PF03151">
    <property type="entry name" value="TPT"/>
    <property type="match status" value="1"/>
</dbReference>
<dbReference type="RefSeq" id="XP_014657130.1">
    <property type="nucleotide sequence ID" value="XM_014801644.1"/>
</dbReference>
<evidence type="ECO:0000256" key="2">
    <source>
        <dbReference type="ARBA" id="ARBA00022692"/>
    </source>
</evidence>
<comment type="subcellular location">
    <subcellularLocation>
        <location evidence="1">Membrane</location>
        <topology evidence="1">Multi-pass membrane protein</topology>
    </subcellularLocation>
</comment>
<evidence type="ECO:0000313" key="9">
    <source>
        <dbReference type="Proteomes" id="UP000053758"/>
    </source>
</evidence>
<feature type="transmembrane region" description="Helical" evidence="6">
    <location>
        <begin position="393"/>
        <end position="414"/>
    </location>
</feature>
<feature type="transmembrane region" description="Helical" evidence="6">
    <location>
        <begin position="479"/>
        <end position="497"/>
    </location>
</feature>
<dbReference type="EMBL" id="DF830073">
    <property type="protein sequence ID" value="GAK64787.1"/>
    <property type="molecule type" value="Genomic_DNA"/>
</dbReference>
<dbReference type="GO" id="GO:0016020">
    <property type="term" value="C:membrane"/>
    <property type="evidence" value="ECO:0007669"/>
    <property type="project" value="UniProtKB-SubCell"/>
</dbReference>
<evidence type="ECO:0000313" key="8">
    <source>
        <dbReference type="EMBL" id="GAK64787.1"/>
    </source>
</evidence>
<feature type="transmembrane region" description="Helical" evidence="6">
    <location>
        <begin position="538"/>
        <end position="559"/>
    </location>
</feature>
<dbReference type="Proteomes" id="UP000053758">
    <property type="component" value="Unassembled WGS sequence"/>
</dbReference>
<feature type="transmembrane region" description="Helical" evidence="6">
    <location>
        <begin position="444"/>
        <end position="467"/>
    </location>
</feature>
<keyword evidence="9" id="KW-1185">Reference proteome</keyword>
<accession>A0A081CDP1</accession>
<feature type="region of interest" description="Disordered" evidence="5">
    <location>
        <begin position="31"/>
        <end position="55"/>
    </location>
</feature>
<evidence type="ECO:0000256" key="5">
    <source>
        <dbReference type="SAM" id="MobiDB-lite"/>
    </source>
</evidence>
<feature type="transmembrane region" description="Helical" evidence="6">
    <location>
        <begin position="509"/>
        <end position="531"/>
    </location>
</feature>
<feature type="compositionally biased region" description="Low complexity" evidence="5">
    <location>
        <begin position="39"/>
        <end position="55"/>
    </location>
</feature>
<sequence>MAADRRAKHTAALHRSHCLIWGEPRGATVATRTGGKQGAGAAAARRSGSGEDGASACRSEQRSLWRMRSAWVWDVHVHVREALAAGEAGDGIRTSEVDSFSASAVKPLENAVGHGAPQRSRHAEKRAGEAAVGGCMSGAFCARRSSAVGQGDEQWSRDQRNPQSNSGSISQTASNATKPTHARTFSPAPTHYSHCARTHASPSPSSITSPSIFLSTTTIVNTTTPQSTSATMSKDHTALPMQSLSIDEKAGHDPITGHRTPSVGTPGHSGMGAQPTGGILPGGAPKNDKKKIHPAVIIVLWIALSSSVIVYNKFVLDPNQLNFPFPVFLTTFHMAFATVGTRLLARYTHLLDGLANVEMTNERWVKNILPIGALFSCSLIFSNMAYLTLGVSFIQMLKAFTPVAVLLISFAFGLKQLSGSLTMIVGCISFGVALASYGQGDFAMSGFICQVLAIAFESSRLVMIQVLLQGLKMDPLVSLYYFAPVCAAINACVLPFTEGLLPFFQISNLGPFVLFTNAGVAFGLNIAAVFLIGAASSLTLTLAGVIKDILLILGSMLLLGDTVTGLQFVGYGIALAGLVAFKTHKG</sequence>
<keyword evidence="4 6" id="KW-0472">Membrane</keyword>
<dbReference type="InterPro" id="IPR004853">
    <property type="entry name" value="Sugar_P_trans_dom"/>
</dbReference>
<feature type="transmembrane region" description="Helical" evidence="6">
    <location>
        <begin position="323"/>
        <end position="344"/>
    </location>
</feature>